<comment type="caution">
    <text evidence="1">The sequence shown here is derived from an EMBL/GenBank/DDBJ whole genome shotgun (WGS) entry which is preliminary data.</text>
</comment>
<sequence length="100" mass="11460">MDFGILAIAFNKSKITLSKGYSHSKYLLYFIFILVLKKYPNISRIRLLFTLAIFGTGGHYFKNTPLGYKAGSNKWTVLHKVCGLFIPICKIFTKMSLLQF</sequence>
<name>A0A5J4QAD4_9ZZZZ</name>
<reference evidence="1" key="1">
    <citation type="submission" date="2019-03" db="EMBL/GenBank/DDBJ databases">
        <title>Single cell metagenomics reveals metabolic interactions within the superorganism composed of flagellate Streblomastix strix and complex community of Bacteroidetes bacteria on its surface.</title>
        <authorList>
            <person name="Treitli S.C."/>
            <person name="Kolisko M."/>
            <person name="Husnik F."/>
            <person name="Keeling P."/>
            <person name="Hampl V."/>
        </authorList>
    </citation>
    <scope>NUCLEOTIDE SEQUENCE</scope>
    <source>
        <strain evidence="1">STM</strain>
    </source>
</reference>
<gene>
    <name evidence="1" type="ORF">EZS27_032050</name>
</gene>
<protein>
    <submittedName>
        <fullName evidence="1">Uncharacterized protein</fullName>
    </submittedName>
</protein>
<dbReference type="EMBL" id="SNRY01004381">
    <property type="protein sequence ID" value="KAA6317864.1"/>
    <property type="molecule type" value="Genomic_DNA"/>
</dbReference>
<organism evidence="1">
    <name type="scientific">termite gut metagenome</name>
    <dbReference type="NCBI Taxonomy" id="433724"/>
    <lineage>
        <taxon>unclassified sequences</taxon>
        <taxon>metagenomes</taxon>
        <taxon>organismal metagenomes</taxon>
    </lineage>
</organism>
<dbReference type="AlphaFoldDB" id="A0A5J4QAD4"/>
<accession>A0A5J4QAD4</accession>
<evidence type="ECO:0000313" key="1">
    <source>
        <dbReference type="EMBL" id="KAA6317864.1"/>
    </source>
</evidence>
<proteinExistence type="predicted"/>